<gene>
    <name evidence="1" type="ORF">RFULGI_LOCUS5966</name>
</gene>
<name>A0A9N9BX36_9GLOM</name>
<evidence type="ECO:0000313" key="2">
    <source>
        <dbReference type="Proteomes" id="UP000789396"/>
    </source>
</evidence>
<dbReference type="EMBL" id="CAJVPZ010007266">
    <property type="protein sequence ID" value="CAG8584037.1"/>
    <property type="molecule type" value="Genomic_DNA"/>
</dbReference>
<sequence length="176" mass="20195">MLKLKLYIEILASLLTIQQKKDAVTDEKCLKAIMITEDDIIYPTMSILRDALLKEFDKDISGSSIDELTDLNSSLTSRFDDKEVLDENEDAEQFNCLAVITDLSTILTCQDYLKLEYDQIINDENLESLSNEVMFDLSESFISTVFITVQKNLIYKNEVNQYLIMEMIGPLDNPLQ</sequence>
<dbReference type="OrthoDB" id="2408157at2759"/>
<dbReference type="Proteomes" id="UP000789396">
    <property type="component" value="Unassembled WGS sequence"/>
</dbReference>
<evidence type="ECO:0000313" key="1">
    <source>
        <dbReference type="EMBL" id="CAG8584037.1"/>
    </source>
</evidence>
<proteinExistence type="predicted"/>
<protein>
    <submittedName>
        <fullName evidence="1">8885_t:CDS:1</fullName>
    </submittedName>
</protein>
<accession>A0A9N9BX36</accession>
<dbReference type="AlphaFoldDB" id="A0A9N9BX36"/>
<comment type="caution">
    <text evidence="1">The sequence shown here is derived from an EMBL/GenBank/DDBJ whole genome shotgun (WGS) entry which is preliminary data.</text>
</comment>
<reference evidence="1" key="1">
    <citation type="submission" date="2021-06" db="EMBL/GenBank/DDBJ databases">
        <authorList>
            <person name="Kallberg Y."/>
            <person name="Tangrot J."/>
            <person name="Rosling A."/>
        </authorList>
    </citation>
    <scope>NUCLEOTIDE SEQUENCE</scope>
    <source>
        <strain evidence="1">IN212</strain>
    </source>
</reference>
<keyword evidence="2" id="KW-1185">Reference proteome</keyword>
<organism evidence="1 2">
    <name type="scientific">Racocetra fulgida</name>
    <dbReference type="NCBI Taxonomy" id="60492"/>
    <lineage>
        <taxon>Eukaryota</taxon>
        <taxon>Fungi</taxon>
        <taxon>Fungi incertae sedis</taxon>
        <taxon>Mucoromycota</taxon>
        <taxon>Glomeromycotina</taxon>
        <taxon>Glomeromycetes</taxon>
        <taxon>Diversisporales</taxon>
        <taxon>Gigasporaceae</taxon>
        <taxon>Racocetra</taxon>
    </lineage>
</organism>